<dbReference type="Pfam" id="PF08209">
    <property type="entry name" value="Sgf11"/>
    <property type="match status" value="1"/>
</dbReference>
<name>M2WQ52_GALSU</name>
<keyword evidence="6" id="KW-0805">Transcription regulation</keyword>
<keyword evidence="7 10" id="KW-0010">Activator</keyword>
<keyword evidence="5" id="KW-0156">Chromatin regulator</keyword>
<organism evidence="12 13">
    <name type="scientific">Galdieria sulphuraria</name>
    <name type="common">Red alga</name>
    <dbReference type="NCBI Taxonomy" id="130081"/>
    <lineage>
        <taxon>Eukaryota</taxon>
        <taxon>Rhodophyta</taxon>
        <taxon>Bangiophyceae</taxon>
        <taxon>Galdieriales</taxon>
        <taxon>Galdieriaceae</taxon>
        <taxon>Galdieria</taxon>
    </lineage>
</organism>
<evidence type="ECO:0000256" key="11">
    <source>
        <dbReference type="SAM" id="MobiDB-lite"/>
    </source>
</evidence>
<dbReference type="GeneID" id="17084889"/>
<proteinExistence type="inferred from homology"/>
<dbReference type="Proteomes" id="UP000030680">
    <property type="component" value="Unassembled WGS sequence"/>
</dbReference>
<dbReference type="EMBL" id="KB454734">
    <property type="protein sequence ID" value="EME25895.1"/>
    <property type="molecule type" value="Genomic_DNA"/>
</dbReference>
<feature type="compositionally biased region" description="Polar residues" evidence="11">
    <location>
        <begin position="34"/>
        <end position="43"/>
    </location>
</feature>
<comment type="subcellular location">
    <subcellularLocation>
        <location evidence="1 10">Nucleus</location>
    </subcellularLocation>
</comment>
<accession>M2WQ52</accession>
<dbReference type="GO" id="GO:0005634">
    <property type="term" value="C:nucleus"/>
    <property type="evidence" value="ECO:0007669"/>
    <property type="project" value="UniProtKB-SubCell"/>
</dbReference>
<dbReference type="GO" id="GO:0008270">
    <property type="term" value="F:zinc ion binding"/>
    <property type="evidence" value="ECO:0007669"/>
    <property type="project" value="UniProtKB-KW"/>
</dbReference>
<evidence type="ECO:0000256" key="5">
    <source>
        <dbReference type="ARBA" id="ARBA00022853"/>
    </source>
</evidence>
<dbReference type="Gene3D" id="3.30.160.60">
    <property type="entry name" value="Classic Zinc Finger"/>
    <property type="match status" value="1"/>
</dbReference>
<dbReference type="KEGG" id="gsl:Gasu_64450"/>
<evidence type="ECO:0000256" key="2">
    <source>
        <dbReference type="ARBA" id="ARBA00022723"/>
    </source>
</evidence>
<sequence>MPPRRRKAATSAQRKTSKANSRENRQLAKENDSNSRGQLSRELSSTRRTFEEMKEVETMETFDHIPAPPLKRKNKSSSQEKVENDHVVEVDKQKESELERRKRAVESILRDTAPINFSSATFLAARVTEKLVRRIYLEGLLKFRFGQEKVADELKRHIFDVSFDKGTLSNQTNPKFSLEQTGKQLSQSFVRNSTSSYNNTRNLSCSHCGSLVASSRYAAHLEKCLGKGGRLSSRAASLRLRNAASDFDQNMTEDNL</sequence>
<gene>
    <name evidence="12" type="ORF">Gasu_64450</name>
</gene>
<evidence type="ECO:0000256" key="10">
    <source>
        <dbReference type="RuleBase" id="RU261113"/>
    </source>
</evidence>
<keyword evidence="8" id="KW-0804">Transcription</keyword>
<evidence type="ECO:0000256" key="8">
    <source>
        <dbReference type="ARBA" id="ARBA00023163"/>
    </source>
</evidence>
<evidence type="ECO:0000256" key="7">
    <source>
        <dbReference type="ARBA" id="ARBA00023159"/>
    </source>
</evidence>
<evidence type="ECO:0000256" key="6">
    <source>
        <dbReference type="ARBA" id="ARBA00023015"/>
    </source>
</evidence>
<dbReference type="OrthoDB" id="21557at2759"/>
<dbReference type="RefSeq" id="XP_005702415.1">
    <property type="nucleotide sequence ID" value="XM_005702358.1"/>
</dbReference>
<comment type="similarity">
    <text evidence="10">Belongs to the SGF11 family.</text>
</comment>
<keyword evidence="4" id="KW-0862">Zinc</keyword>
<keyword evidence="9" id="KW-0539">Nucleus</keyword>
<evidence type="ECO:0000313" key="13">
    <source>
        <dbReference type="Proteomes" id="UP000030680"/>
    </source>
</evidence>
<evidence type="ECO:0000313" key="12">
    <source>
        <dbReference type="EMBL" id="EME25895.1"/>
    </source>
</evidence>
<feature type="compositionally biased region" description="Basic and acidic residues" evidence="11">
    <location>
        <begin position="78"/>
        <end position="95"/>
    </location>
</feature>
<dbReference type="GO" id="GO:0006325">
    <property type="term" value="P:chromatin organization"/>
    <property type="evidence" value="ECO:0007669"/>
    <property type="project" value="UniProtKB-KW"/>
</dbReference>
<dbReference type="InterPro" id="IPR013246">
    <property type="entry name" value="SAGA_su_Sgf11"/>
</dbReference>
<keyword evidence="2" id="KW-0479">Metal-binding</keyword>
<feature type="compositionally biased region" description="Basic and acidic residues" evidence="11">
    <location>
        <begin position="20"/>
        <end position="33"/>
    </location>
</feature>
<evidence type="ECO:0000256" key="3">
    <source>
        <dbReference type="ARBA" id="ARBA00022771"/>
    </source>
</evidence>
<evidence type="ECO:0000256" key="4">
    <source>
        <dbReference type="ARBA" id="ARBA00022833"/>
    </source>
</evidence>
<reference evidence="13" key="1">
    <citation type="journal article" date="2013" name="Science">
        <title>Gene transfer from bacteria and archaea facilitated evolution of an extremophilic eukaryote.</title>
        <authorList>
            <person name="Schonknecht G."/>
            <person name="Chen W.H."/>
            <person name="Ternes C.M."/>
            <person name="Barbier G.G."/>
            <person name="Shrestha R.P."/>
            <person name="Stanke M."/>
            <person name="Brautigam A."/>
            <person name="Baker B.J."/>
            <person name="Banfield J.F."/>
            <person name="Garavito R.M."/>
            <person name="Carr K."/>
            <person name="Wilkerson C."/>
            <person name="Rensing S.A."/>
            <person name="Gagneul D."/>
            <person name="Dickenson N.E."/>
            <person name="Oesterhelt C."/>
            <person name="Lercher M.J."/>
            <person name="Weber A.P."/>
        </authorList>
    </citation>
    <scope>NUCLEOTIDE SEQUENCE [LARGE SCALE GENOMIC DNA]</scope>
    <source>
        <strain evidence="13">074W</strain>
    </source>
</reference>
<dbReference type="GO" id="GO:0070461">
    <property type="term" value="C:SAGA-type complex"/>
    <property type="evidence" value="ECO:0007669"/>
    <property type="project" value="UniProtKB-ARBA"/>
</dbReference>
<evidence type="ECO:0000256" key="1">
    <source>
        <dbReference type="ARBA" id="ARBA00004123"/>
    </source>
</evidence>
<keyword evidence="13" id="KW-1185">Reference proteome</keyword>
<keyword evidence="3" id="KW-0863">Zinc-finger</keyword>
<feature type="compositionally biased region" description="Basic and acidic residues" evidence="11">
    <location>
        <begin position="44"/>
        <end position="63"/>
    </location>
</feature>
<dbReference type="AlphaFoldDB" id="M2WQ52"/>
<protein>
    <recommendedName>
        <fullName evidence="10">SAGA-associated factor 11</fullName>
    </recommendedName>
</protein>
<evidence type="ECO:0000256" key="9">
    <source>
        <dbReference type="ARBA" id="ARBA00023242"/>
    </source>
</evidence>
<dbReference type="Gramene" id="EME25895">
    <property type="protein sequence ID" value="EME25895"/>
    <property type="gene ID" value="Gasu_64450"/>
</dbReference>
<feature type="region of interest" description="Disordered" evidence="11">
    <location>
        <begin position="1"/>
        <end position="95"/>
    </location>
</feature>